<keyword evidence="1" id="KW-0472">Membrane</keyword>
<organism evidence="2 3">
    <name type="scientific">Haloarcula vallismortis</name>
    <name type="common">Halobacterium vallismortis</name>
    <dbReference type="NCBI Taxonomy" id="28442"/>
    <lineage>
        <taxon>Archaea</taxon>
        <taxon>Methanobacteriati</taxon>
        <taxon>Methanobacteriota</taxon>
        <taxon>Stenosarchaea group</taxon>
        <taxon>Halobacteria</taxon>
        <taxon>Halobacteriales</taxon>
        <taxon>Haloarculaceae</taxon>
        <taxon>Haloarcula</taxon>
    </lineage>
</organism>
<feature type="transmembrane region" description="Helical" evidence="1">
    <location>
        <begin position="6"/>
        <end position="27"/>
    </location>
</feature>
<evidence type="ECO:0000313" key="2">
    <source>
        <dbReference type="EMBL" id="SDX10480.1"/>
    </source>
</evidence>
<dbReference type="Proteomes" id="UP000182573">
    <property type="component" value="Unassembled WGS sequence"/>
</dbReference>
<dbReference type="RefSeq" id="WP_004516216.1">
    <property type="nucleotide sequence ID" value="NZ_FNOF01000014.1"/>
</dbReference>
<sequence length="58" mass="6041">MASALNAVYLALVVVVGVVGTLFVASIRPAGVRSRWLELSSIGVVVLFLLALGIQFLA</sequence>
<accession>A0A1H2YZ79</accession>
<evidence type="ECO:0000313" key="3">
    <source>
        <dbReference type="Proteomes" id="UP000182573"/>
    </source>
</evidence>
<keyword evidence="1" id="KW-0812">Transmembrane</keyword>
<feature type="transmembrane region" description="Helical" evidence="1">
    <location>
        <begin position="39"/>
        <end position="57"/>
    </location>
</feature>
<dbReference type="AlphaFoldDB" id="A0A1H2YZ79"/>
<reference evidence="2 3" key="1">
    <citation type="submission" date="2016-10" db="EMBL/GenBank/DDBJ databases">
        <authorList>
            <person name="de Groot N.N."/>
        </authorList>
    </citation>
    <scope>NUCLEOTIDE SEQUENCE [LARGE SCALE GENOMIC DNA]</scope>
    <source>
        <strain evidence="2 3">DSM 3756</strain>
    </source>
</reference>
<keyword evidence="1" id="KW-1133">Transmembrane helix</keyword>
<proteinExistence type="predicted"/>
<evidence type="ECO:0000256" key="1">
    <source>
        <dbReference type="SAM" id="Phobius"/>
    </source>
</evidence>
<name>A0A1H2YZ79_HALVA</name>
<protein>
    <submittedName>
        <fullName evidence="2">Uncharacterized protein</fullName>
    </submittedName>
</protein>
<dbReference type="EMBL" id="FNOF01000014">
    <property type="protein sequence ID" value="SDX10480.1"/>
    <property type="molecule type" value="Genomic_DNA"/>
</dbReference>
<gene>
    <name evidence="2" type="ORF">SAMN05443574_11490</name>
</gene>